<dbReference type="EMBL" id="CP129971">
    <property type="protein sequence ID" value="WKK76733.2"/>
    <property type="molecule type" value="Genomic_DNA"/>
</dbReference>
<dbReference type="AlphaFoldDB" id="A0AA49GAZ0"/>
<gene>
    <name evidence="1" type="ORF">QYS49_05480</name>
</gene>
<evidence type="ECO:0000313" key="2">
    <source>
        <dbReference type="Proteomes" id="UP001230496"/>
    </source>
</evidence>
<dbReference type="RefSeq" id="WP_308350190.1">
    <property type="nucleotide sequence ID" value="NZ_CP129971.1"/>
</dbReference>
<keyword evidence="2" id="KW-1185">Reference proteome</keyword>
<protein>
    <submittedName>
        <fullName evidence="1">Uncharacterized protein</fullName>
    </submittedName>
</protein>
<reference evidence="1 2" key="1">
    <citation type="submission" date="2023-08" db="EMBL/GenBank/DDBJ databases">
        <title>Comparative genomics and taxonomic characterization of three novel marine species of genus Marivirga.</title>
        <authorList>
            <person name="Muhammad N."/>
            <person name="Kim S.-G."/>
        </authorList>
    </citation>
    <scope>NUCLEOTIDE SEQUENCE [LARGE SCALE GENOMIC DNA]</scope>
    <source>
        <strain evidence="1 2">BDSF4-3</strain>
    </source>
</reference>
<proteinExistence type="predicted"/>
<dbReference type="Proteomes" id="UP001230496">
    <property type="component" value="Chromosome"/>
</dbReference>
<evidence type="ECO:0000313" key="1">
    <source>
        <dbReference type="EMBL" id="WKK76733.2"/>
    </source>
</evidence>
<name>A0AA49GAZ0_9BACT</name>
<accession>A0AA49GAZ0</accession>
<dbReference type="KEGG" id="msaa:QYS49_05480"/>
<organism evidence="1 2">
    <name type="scientific">Marivirga salinarum</name>
    <dbReference type="NCBI Taxonomy" id="3059078"/>
    <lineage>
        <taxon>Bacteria</taxon>
        <taxon>Pseudomonadati</taxon>
        <taxon>Bacteroidota</taxon>
        <taxon>Cytophagia</taxon>
        <taxon>Cytophagales</taxon>
        <taxon>Marivirgaceae</taxon>
        <taxon>Marivirga</taxon>
    </lineage>
</organism>
<sequence>MKKLFALALVTLISFHQVLGQEDKEQNNLPLDLMVTVINNSINEANSSLKDNPLNIKKAVITLKTSYNGSGGGGFSFFVKAEKKWQLEKAHTLTYTYEKPSEAKEKSIDKMYDPIKLFEKKLAEAIFEAADQWNKVSATVEGLPKKEFTVELSFTFKKITSAGIEFEIFGIGGDGSIDYENSATHKIALTFH</sequence>